<dbReference type="EMBL" id="JAZHBM010000002">
    <property type="protein sequence ID" value="MEF3082296.1"/>
    <property type="molecule type" value="Genomic_DNA"/>
</dbReference>
<comment type="caution">
    <text evidence="2">The sequence shown here is derived from an EMBL/GenBank/DDBJ whole genome shotgun (WGS) entry which is preliminary data.</text>
</comment>
<evidence type="ECO:0000313" key="3">
    <source>
        <dbReference type="Proteomes" id="UP001358324"/>
    </source>
</evidence>
<keyword evidence="3" id="KW-1185">Reference proteome</keyword>
<sequence length="50" mass="5148">MTHRTNHRTARLIATPATVAVRAGAASITTRGTITGTGTTGHGMWTRAAS</sequence>
<name>A0ABU7WGH7_9GAMM</name>
<dbReference type="Proteomes" id="UP001358324">
    <property type="component" value="Unassembled WGS sequence"/>
</dbReference>
<reference evidence="2 3" key="1">
    <citation type="submission" date="2024-01" db="EMBL/GenBank/DDBJ databases">
        <title>Novel species of the genus Luteimonas isolated from rivers.</title>
        <authorList>
            <person name="Lu H."/>
        </authorList>
    </citation>
    <scope>NUCLEOTIDE SEQUENCE [LARGE SCALE GENOMIC DNA]</scope>
    <source>
        <strain evidence="2 3">SMYT11W</strain>
    </source>
</reference>
<dbReference type="RefSeq" id="WP_332078047.1">
    <property type="nucleotide sequence ID" value="NZ_JAZHBM010000002.1"/>
</dbReference>
<proteinExistence type="predicted"/>
<gene>
    <name evidence="2" type="ORF">V3391_08740</name>
</gene>
<feature type="region of interest" description="Disordered" evidence="1">
    <location>
        <begin position="31"/>
        <end position="50"/>
    </location>
</feature>
<evidence type="ECO:0000256" key="1">
    <source>
        <dbReference type="SAM" id="MobiDB-lite"/>
    </source>
</evidence>
<evidence type="ECO:0000313" key="2">
    <source>
        <dbReference type="EMBL" id="MEF3082296.1"/>
    </source>
</evidence>
<organism evidence="2 3">
    <name type="scientific">Luteimonas flava</name>
    <dbReference type="NCBI Taxonomy" id="3115822"/>
    <lineage>
        <taxon>Bacteria</taxon>
        <taxon>Pseudomonadati</taxon>
        <taxon>Pseudomonadota</taxon>
        <taxon>Gammaproteobacteria</taxon>
        <taxon>Lysobacterales</taxon>
        <taxon>Lysobacteraceae</taxon>
        <taxon>Luteimonas</taxon>
    </lineage>
</organism>
<accession>A0ABU7WGH7</accession>
<protein>
    <submittedName>
        <fullName evidence="2">Uncharacterized protein</fullName>
    </submittedName>
</protein>